<dbReference type="Gene3D" id="1.10.630.10">
    <property type="entry name" value="Cytochrome P450"/>
    <property type="match status" value="1"/>
</dbReference>
<dbReference type="PRINTS" id="PR00359">
    <property type="entry name" value="BP450"/>
</dbReference>
<evidence type="ECO:0000256" key="1">
    <source>
        <dbReference type="ARBA" id="ARBA00010617"/>
    </source>
</evidence>
<evidence type="ECO:0000256" key="3">
    <source>
        <dbReference type="ARBA" id="ARBA00022723"/>
    </source>
</evidence>
<dbReference type="AlphaFoldDB" id="A0A0H5PC94"/>
<evidence type="ECO:0000256" key="2">
    <source>
        <dbReference type="ARBA" id="ARBA00022617"/>
    </source>
</evidence>
<dbReference type="Proteomes" id="UP000057820">
    <property type="component" value="Plasmid 2"/>
</dbReference>
<dbReference type="KEGG" id="nfr:ERS450000_03737"/>
<dbReference type="EMBL" id="LN868939">
    <property type="protein sequence ID" value="CRY80206.1"/>
    <property type="molecule type" value="Genomic_DNA"/>
</dbReference>
<comment type="similarity">
    <text evidence="1">Belongs to the cytochrome P450 family.</text>
</comment>
<dbReference type="InterPro" id="IPR002397">
    <property type="entry name" value="Cyt_P450_B"/>
</dbReference>
<dbReference type="EC" id="1.14.-.-" evidence="7"/>
<evidence type="ECO:0000256" key="4">
    <source>
        <dbReference type="ARBA" id="ARBA00023002"/>
    </source>
</evidence>
<keyword evidence="7" id="KW-0614">Plasmid</keyword>
<evidence type="ECO:0000256" key="5">
    <source>
        <dbReference type="ARBA" id="ARBA00023004"/>
    </source>
</evidence>
<dbReference type="PANTHER" id="PTHR46696">
    <property type="entry name" value="P450, PUTATIVE (EUROFUNG)-RELATED"/>
    <property type="match status" value="1"/>
</dbReference>
<keyword evidence="6" id="KW-0503">Monooxygenase</keyword>
<evidence type="ECO:0000313" key="8">
    <source>
        <dbReference type="Proteomes" id="UP000057820"/>
    </source>
</evidence>
<organism evidence="7 8">
    <name type="scientific">Nocardia farcinica</name>
    <dbReference type="NCBI Taxonomy" id="37329"/>
    <lineage>
        <taxon>Bacteria</taxon>
        <taxon>Bacillati</taxon>
        <taxon>Actinomycetota</taxon>
        <taxon>Actinomycetes</taxon>
        <taxon>Mycobacteriales</taxon>
        <taxon>Nocardiaceae</taxon>
        <taxon>Nocardia</taxon>
    </lineage>
</organism>
<keyword evidence="4 7" id="KW-0560">Oxidoreductase</keyword>
<dbReference type="PANTHER" id="PTHR46696:SF1">
    <property type="entry name" value="CYTOCHROME P450 YJIB-RELATED"/>
    <property type="match status" value="1"/>
</dbReference>
<gene>
    <name evidence="7" type="ORF">ERS450000_03737</name>
</gene>
<geneLocation type="plasmid" evidence="7">
    <name>2</name>
</geneLocation>
<protein>
    <submittedName>
        <fullName evidence="7">Cytochrome P450 107B1</fullName>
        <ecNumber evidence="7">1.14.-.-</ecNumber>
    </submittedName>
</protein>
<dbReference type="InterPro" id="IPR036396">
    <property type="entry name" value="Cyt_P450_sf"/>
</dbReference>
<keyword evidence="2" id="KW-0349">Heme</keyword>
<evidence type="ECO:0000313" key="7">
    <source>
        <dbReference type="EMBL" id="CRY80206.1"/>
    </source>
</evidence>
<accession>A0A0H5PC94</accession>
<name>A0A0H5PC94_NOCFR</name>
<dbReference type="GO" id="GO:0005506">
    <property type="term" value="F:iron ion binding"/>
    <property type="evidence" value="ECO:0007669"/>
    <property type="project" value="InterPro"/>
</dbReference>
<dbReference type="SUPFAM" id="SSF48264">
    <property type="entry name" value="Cytochrome P450"/>
    <property type="match status" value="1"/>
</dbReference>
<dbReference type="PROSITE" id="PS00086">
    <property type="entry name" value="CYTOCHROME_P450"/>
    <property type="match status" value="1"/>
</dbReference>
<dbReference type="CDD" id="cd20623">
    <property type="entry name" value="CYP_unk"/>
    <property type="match status" value="1"/>
</dbReference>
<sequence length="504" mass="53796">MPVYELCLLLAVLPLAALGVLVPFLAASRKSARLLPLQPNEFRRRRADVVGPSVRYDGRVGAGNLDRPSVRYGVKPAAPSPSIGPHNSITPSKCPIGRGSPPDADNTARVPLYTAQFAADPHSAYARMRAHFGALVPVWLAPGVPATLVIGYWTALKILNDPEHFPADPSSWQRGISPDCPVLPMMRQRPNAQRSSGGRHARYRAAGVDALRRVNTAALRTGVERSALRLIDGFSRAGRADLLGDYARPLVFEVIGELIGCDPDIGARAAAGIAMMFDSTVDAPRGDRLAVTALGELVARKRGRPGDDLTSWLLAHPADLDDAEVIHQLVGLCAAAGELLTNLIANTALSMMSRPDFGGRVAAGAVSTREALTYVLFRDPPLANFCMSYPRQPQLIGDTWVPAHQPIVISLAACNNDPAVMGGDLFGNESHLGFGAGPHRCPARALVELIAGAAIEQLLDVLPEIGLAVPVDRLRWRPGPFHRSLRALPVVFPPVPSPSAPALR</sequence>
<proteinExistence type="inferred from homology"/>
<dbReference type="GO" id="GO:0004497">
    <property type="term" value="F:monooxygenase activity"/>
    <property type="evidence" value="ECO:0007669"/>
    <property type="project" value="UniProtKB-KW"/>
</dbReference>
<reference evidence="8" key="1">
    <citation type="submission" date="2015-03" db="EMBL/GenBank/DDBJ databases">
        <authorList>
            <consortium name="Pathogen Informatics"/>
        </authorList>
    </citation>
    <scope>NUCLEOTIDE SEQUENCE [LARGE SCALE GENOMIC DNA]</scope>
    <source>
        <strain evidence="8">NCTC11134</strain>
        <plasmid evidence="8">2</plasmid>
    </source>
</reference>
<keyword evidence="3" id="KW-0479">Metal-binding</keyword>
<evidence type="ECO:0000256" key="6">
    <source>
        <dbReference type="ARBA" id="ARBA00023033"/>
    </source>
</evidence>
<dbReference type="GO" id="GO:0020037">
    <property type="term" value="F:heme binding"/>
    <property type="evidence" value="ECO:0007669"/>
    <property type="project" value="InterPro"/>
</dbReference>
<dbReference type="GO" id="GO:0016705">
    <property type="term" value="F:oxidoreductase activity, acting on paired donors, with incorporation or reduction of molecular oxygen"/>
    <property type="evidence" value="ECO:0007669"/>
    <property type="project" value="InterPro"/>
</dbReference>
<dbReference type="InterPro" id="IPR017972">
    <property type="entry name" value="Cyt_P450_CS"/>
</dbReference>
<keyword evidence="5" id="KW-0408">Iron</keyword>